<dbReference type="Proteomes" id="UP001223743">
    <property type="component" value="Unassembled WGS sequence"/>
</dbReference>
<evidence type="ECO:0000313" key="2">
    <source>
        <dbReference type="EMBL" id="MDQ0518385.1"/>
    </source>
</evidence>
<gene>
    <name evidence="2" type="ORF">QO015_003998</name>
</gene>
<dbReference type="InterPro" id="IPR029044">
    <property type="entry name" value="Nucleotide-diphossugar_trans"/>
</dbReference>
<evidence type="ECO:0000313" key="3">
    <source>
        <dbReference type="Proteomes" id="UP001223743"/>
    </source>
</evidence>
<organism evidence="2 3">
    <name type="scientific">Kaistia geumhonensis</name>
    <dbReference type="NCBI Taxonomy" id="410839"/>
    <lineage>
        <taxon>Bacteria</taxon>
        <taxon>Pseudomonadati</taxon>
        <taxon>Pseudomonadota</taxon>
        <taxon>Alphaproteobacteria</taxon>
        <taxon>Hyphomicrobiales</taxon>
        <taxon>Kaistiaceae</taxon>
        <taxon>Kaistia</taxon>
    </lineage>
</organism>
<protein>
    <submittedName>
        <fullName evidence="2">Glycosyltransferase involved in cell wall biosynthesis</fullName>
    </submittedName>
</protein>
<dbReference type="Gene3D" id="3.40.50.2000">
    <property type="entry name" value="Glycogen Phosphorylase B"/>
    <property type="match status" value="1"/>
</dbReference>
<dbReference type="Pfam" id="PF00535">
    <property type="entry name" value="Glycos_transf_2"/>
    <property type="match status" value="1"/>
</dbReference>
<dbReference type="SUPFAM" id="SSF53448">
    <property type="entry name" value="Nucleotide-diphospho-sugar transferases"/>
    <property type="match status" value="1"/>
</dbReference>
<dbReference type="InterPro" id="IPR001173">
    <property type="entry name" value="Glyco_trans_2-like"/>
</dbReference>
<reference evidence="2 3" key="1">
    <citation type="submission" date="2023-07" db="EMBL/GenBank/DDBJ databases">
        <title>Genomic Encyclopedia of Type Strains, Phase IV (KMG-IV): sequencing the most valuable type-strain genomes for metagenomic binning, comparative biology and taxonomic classification.</title>
        <authorList>
            <person name="Goeker M."/>
        </authorList>
    </citation>
    <scope>NUCLEOTIDE SEQUENCE [LARGE SCALE GENOMIC DNA]</scope>
    <source>
        <strain evidence="2 3">B1-1</strain>
    </source>
</reference>
<sequence length="738" mass="82870">MKIAFIDHSYHQKTRSTDFFVSEVLAGHEVDRFWDSSWETRRPFDVGPLLAKGYDLFIVWQLPDAAQRLVKQPGTNVLFVPMWDGADTYTDADWRSLAGARILSFCHVLHRTVRHLGLESSYVQYWPDPAPFTPVEDFSSLRGFFWQRLPTIGWNEIGRLVEGRGFERFHIHNAADPGETTAGVAFEGTLTQSDWFENPAEMQAVLARHNVYFAPRTREGIGFSFIEAMCRGMVVVAADQPTMNEYITDGVDGLLWTLGDPKPLDFSNAARIGREARKTAVAGRKRWLAQLGAVQRYVLGDAAAASEEPAGLTSRRQEDAPPGRKVSVAVVTFNAAASIEATLASIRAQTWPGIEIVVVDGASTDGTRDILERHRAEIATLVSEPDDGPYFAMNKAARLATGDYVIFINAGDLFASETALADAMESIPEGDRPDFVIGHHLYRGEQGDILRRAADFDLTFARLKEGTIDTRWLAGVPCHQATLTRRELLAAEGYDTRWRIVADHAFLYREREKGARVHHSGALIAIYAAGGLSWSRRSETYEEWKTLLAEHGPPEAAERLHAEMRGYLEREALGRPSFQGVRSRNFVTKWQRSLRMRRDMILVQRTGLFFPNWYAEQNPEARTIRGGPLRHYVRHGVFEYRDPSPFFDTRYYLLTHADARKSDMLPLLFYARYGAARGDAPTPWFAALWAEIGASAPAGATPLARMIGWFAKTPAEELLATCRRIGLDLGDAEWIGSR</sequence>
<dbReference type="RefSeq" id="WP_266283906.1">
    <property type="nucleotide sequence ID" value="NZ_JAPKNF010000004.1"/>
</dbReference>
<evidence type="ECO:0000259" key="1">
    <source>
        <dbReference type="Pfam" id="PF00535"/>
    </source>
</evidence>
<dbReference type="CDD" id="cd06433">
    <property type="entry name" value="GT_2_WfgS_like"/>
    <property type="match status" value="1"/>
</dbReference>
<accession>A0ABU0MC54</accession>
<comment type="caution">
    <text evidence="2">The sequence shown here is derived from an EMBL/GenBank/DDBJ whole genome shotgun (WGS) entry which is preliminary data.</text>
</comment>
<dbReference type="EMBL" id="JAUSWJ010000001">
    <property type="protein sequence ID" value="MDQ0518385.1"/>
    <property type="molecule type" value="Genomic_DNA"/>
</dbReference>
<dbReference type="PANTHER" id="PTHR22916">
    <property type="entry name" value="GLYCOSYLTRANSFERASE"/>
    <property type="match status" value="1"/>
</dbReference>
<keyword evidence="3" id="KW-1185">Reference proteome</keyword>
<dbReference type="SUPFAM" id="SSF53756">
    <property type="entry name" value="UDP-Glycosyltransferase/glycogen phosphorylase"/>
    <property type="match status" value="1"/>
</dbReference>
<dbReference type="Gene3D" id="3.90.550.10">
    <property type="entry name" value="Spore Coat Polysaccharide Biosynthesis Protein SpsA, Chain A"/>
    <property type="match status" value="1"/>
</dbReference>
<dbReference type="Pfam" id="PF13692">
    <property type="entry name" value="Glyco_trans_1_4"/>
    <property type="match status" value="1"/>
</dbReference>
<name>A0ABU0MC54_9HYPH</name>
<proteinExistence type="predicted"/>
<feature type="domain" description="Glycosyltransferase 2-like" evidence="1">
    <location>
        <begin position="327"/>
        <end position="489"/>
    </location>
</feature>
<dbReference type="PANTHER" id="PTHR22916:SF67">
    <property type="entry name" value="COLANIC ACID BIOSYNTHESIS GLYCOSYL TRANSFERASE WCAE-RELATED"/>
    <property type="match status" value="1"/>
</dbReference>